<comment type="caution">
    <text evidence="6">The sequence shown here is derived from an EMBL/GenBank/DDBJ whole genome shotgun (WGS) entry which is preliminary data.</text>
</comment>
<reference evidence="6 7" key="1">
    <citation type="journal article" date="2019" name="Int. J. Syst. Evol. Microbiol.">
        <title>The Global Catalogue of Microorganisms (GCM) 10K type strain sequencing project: providing services to taxonomists for standard genome sequencing and annotation.</title>
        <authorList>
            <consortium name="The Broad Institute Genomics Platform"/>
            <consortium name="The Broad Institute Genome Sequencing Center for Infectious Disease"/>
            <person name="Wu L."/>
            <person name="Ma J."/>
        </authorList>
    </citation>
    <scope>NUCLEOTIDE SEQUENCE [LARGE SCALE GENOMIC DNA]</scope>
    <source>
        <strain evidence="6 7">JCM 11136</strain>
    </source>
</reference>
<dbReference type="RefSeq" id="WP_343949097.1">
    <property type="nucleotide sequence ID" value="NZ_BAAAHQ010000007.1"/>
</dbReference>
<evidence type="ECO:0000259" key="5">
    <source>
        <dbReference type="Pfam" id="PF00580"/>
    </source>
</evidence>
<dbReference type="Gene3D" id="3.40.50.300">
    <property type="entry name" value="P-loop containing nucleotide triphosphate hydrolases"/>
    <property type="match status" value="2"/>
</dbReference>
<keyword evidence="3" id="KW-0347">Helicase</keyword>
<dbReference type="Proteomes" id="UP001501578">
    <property type="component" value="Unassembled WGS sequence"/>
</dbReference>
<dbReference type="EMBL" id="BAAAHQ010000007">
    <property type="protein sequence ID" value="GAA0918998.1"/>
    <property type="molecule type" value="Genomic_DNA"/>
</dbReference>
<feature type="domain" description="UvrD-like helicase ATP-binding" evidence="5">
    <location>
        <begin position="201"/>
        <end position="248"/>
    </location>
</feature>
<dbReference type="InterPro" id="IPR014016">
    <property type="entry name" value="UvrD-like_ATP-bd"/>
</dbReference>
<evidence type="ECO:0000313" key="7">
    <source>
        <dbReference type="Proteomes" id="UP001501578"/>
    </source>
</evidence>
<accession>A0ABN1NXG3</accession>
<evidence type="ECO:0000256" key="1">
    <source>
        <dbReference type="ARBA" id="ARBA00022741"/>
    </source>
</evidence>
<organism evidence="6 7">
    <name type="scientific">Nonomuraea longicatena</name>
    <dbReference type="NCBI Taxonomy" id="83682"/>
    <lineage>
        <taxon>Bacteria</taxon>
        <taxon>Bacillati</taxon>
        <taxon>Actinomycetota</taxon>
        <taxon>Actinomycetes</taxon>
        <taxon>Streptosporangiales</taxon>
        <taxon>Streptosporangiaceae</taxon>
        <taxon>Nonomuraea</taxon>
    </lineage>
</organism>
<sequence length="488" mass="53100">MAPTPTIEQQSVIDAYLTGKNLVIEAGAGAGKSSTLKMCAATTRGRKGLYLAYNKSIQADAAKSFPSDVTCKTAHSLAFGAVGRLYARRLKAPRMRAFDIAKALKINEPVRVNDLLISPQMLARVVMVTVARFCQSGYTEITHQPVPCLTGLDDYDTMAVLRTVVPPLAAAAWADICRTDGRLPFSHDAYLKIWSLSEPRLPYDYVLLDEAQDSNPPVISIVEGQRNAQKIIVGDSAQSIYGWRGSANAMASFDGVRLTLSQSFRFGEAVAEEANKWLDLLEAPLRLAGFDQINSRLDELPDPDAILCRTNAATLRHAVEQMEAHRRVAIVGGGSQIKSLAEAAIQLKAGAGCAHPELFAFQNWGQVQDYVGQEESGSDLEPMVRLIDQFGPDEIISLIEGLSTEDRADVVLSTAHKSKGREWHRVRVADDFPEPKRTADDKPGKVSAADAMLAYVTVTRAQLVLDRGGLAWVDEYSRPASENAGMNA</sequence>
<dbReference type="InterPro" id="IPR000212">
    <property type="entry name" value="DNA_helicase_UvrD/REP"/>
</dbReference>
<dbReference type="InterPro" id="IPR027417">
    <property type="entry name" value="P-loop_NTPase"/>
</dbReference>
<evidence type="ECO:0000256" key="2">
    <source>
        <dbReference type="ARBA" id="ARBA00022801"/>
    </source>
</evidence>
<dbReference type="PANTHER" id="PTHR11070">
    <property type="entry name" value="UVRD / RECB / PCRA DNA HELICASE FAMILY MEMBER"/>
    <property type="match status" value="1"/>
</dbReference>
<evidence type="ECO:0000256" key="3">
    <source>
        <dbReference type="ARBA" id="ARBA00022806"/>
    </source>
</evidence>
<protein>
    <submittedName>
        <fullName evidence="6">UvrD-helicase domain-containing protein</fullName>
    </submittedName>
</protein>
<evidence type="ECO:0000256" key="4">
    <source>
        <dbReference type="ARBA" id="ARBA00022840"/>
    </source>
</evidence>
<keyword evidence="2" id="KW-0378">Hydrolase</keyword>
<name>A0ABN1NXG3_9ACTN</name>
<dbReference type="SUPFAM" id="SSF52540">
    <property type="entry name" value="P-loop containing nucleoside triphosphate hydrolases"/>
    <property type="match status" value="1"/>
</dbReference>
<keyword evidence="7" id="KW-1185">Reference proteome</keyword>
<proteinExistence type="predicted"/>
<gene>
    <name evidence="6" type="ORF">GCM10009560_16310</name>
</gene>
<keyword evidence="4" id="KW-0067">ATP-binding</keyword>
<dbReference type="PANTHER" id="PTHR11070:SF30">
    <property type="entry name" value="F-BOX DNA HELICASE 1"/>
    <property type="match status" value="1"/>
</dbReference>
<keyword evidence="1" id="KW-0547">Nucleotide-binding</keyword>
<evidence type="ECO:0000313" key="6">
    <source>
        <dbReference type="EMBL" id="GAA0918998.1"/>
    </source>
</evidence>
<dbReference type="Pfam" id="PF00580">
    <property type="entry name" value="UvrD-helicase"/>
    <property type="match status" value="1"/>
</dbReference>